<evidence type="ECO:0000313" key="3">
    <source>
        <dbReference type="Proteomes" id="UP000593765"/>
    </source>
</evidence>
<dbReference type="EMBL" id="CP063458">
    <property type="protein sequence ID" value="QOV88015.1"/>
    <property type="molecule type" value="Genomic_DNA"/>
</dbReference>
<evidence type="ECO:0000256" key="1">
    <source>
        <dbReference type="SAM" id="SignalP"/>
    </source>
</evidence>
<dbReference type="AlphaFoldDB" id="A0A7M2WR24"/>
<name>A0A7M2WR24_9BACT</name>
<keyword evidence="1" id="KW-0732">Signal</keyword>
<dbReference type="Proteomes" id="UP000593765">
    <property type="component" value="Chromosome"/>
</dbReference>
<dbReference type="RefSeq" id="WP_206290978.1">
    <property type="nucleotide sequence ID" value="NZ_CP063458.1"/>
</dbReference>
<protein>
    <recommendedName>
        <fullName evidence="4">Phytase-like domain-containing protein</fullName>
    </recommendedName>
</protein>
<proteinExistence type="predicted"/>
<feature type="signal peptide" evidence="1">
    <location>
        <begin position="1"/>
        <end position="22"/>
    </location>
</feature>
<organism evidence="2 3">
    <name type="scientific">Humisphaera borealis</name>
    <dbReference type="NCBI Taxonomy" id="2807512"/>
    <lineage>
        <taxon>Bacteria</taxon>
        <taxon>Pseudomonadati</taxon>
        <taxon>Planctomycetota</taxon>
        <taxon>Phycisphaerae</taxon>
        <taxon>Tepidisphaerales</taxon>
        <taxon>Tepidisphaeraceae</taxon>
        <taxon>Humisphaera</taxon>
    </lineage>
</organism>
<evidence type="ECO:0008006" key="4">
    <source>
        <dbReference type="Google" id="ProtNLM"/>
    </source>
</evidence>
<gene>
    <name evidence="2" type="ORF">IPV69_17305</name>
</gene>
<evidence type="ECO:0000313" key="2">
    <source>
        <dbReference type="EMBL" id="QOV88015.1"/>
    </source>
</evidence>
<accession>A0A7M2WR24</accession>
<keyword evidence="3" id="KW-1185">Reference proteome</keyword>
<dbReference type="KEGG" id="hbs:IPV69_17305"/>
<feature type="chain" id="PRO_5034173568" description="Phytase-like domain-containing protein" evidence="1">
    <location>
        <begin position="23"/>
        <end position="370"/>
    </location>
</feature>
<sequence>MLRRLLGVVLTTSLGFATVATANPLAGPLTDGDPGIKSIDTIAVASDGVLLISDGTNSRIVGVQTDDIKKLPGDGPAVKNIVKEIAGRLGAADKDVEIAEIDVNAATGRTYVLVKKLDEKQNLIVTVDPDGTIAPLSLKAVKHTSVSLPKGTAGAPRVTEMTWAKDRLVCSARTSEEFASKLIVIPAPIGPEAAFGVISAETYHVAHGKWETKAPMAAMFPYEENGKRYIVGGFGCTPVVKYPIDAIQNGAKVKGESMIELGSGNRPLNMFGYTKDGKASVIINTFRFHHAKAPLSPMPYWTCRFDQSILAADKKNEQAMKRNVKNPADPAVTMVDSFHGVMHMGKLDDARAVVVKDNGGQIDLQVLALP</sequence>
<reference evidence="2 3" key="1">
    <citation type="submission" date="2020-10" db="EMBL/GenBank/DDBJ databases">
        <title>Wide distribution of Phycisphaera-like planctomycetes from WD2101 soil group in peatlands and genome analysis of the first cultivated representative.</title>
        <authorList>
            <person name="Dedysh S.N."/>
            <person name="Beletsky A.V."/>
            <person name="Ivanova A."/>
            <person name="Kulichevskaya I.S."/>
            <person name="Suzina N.E."/>
            <person name="Philippov D.A."/>
            <person name="Rakitin A.L."/>
            <person name="Mardanov A.V."/>
            <person name="Ravin N.V."/>
        </authorList>
    </citation>
    <scope>NUCLEOTIDE SEQUENCE [LARGE SCALE GENOMIC DNA]</scope>
    <source>
        <strain evidence="2 3">M1803</strain>
    </source>
</reference>